<dbReference type="AlphaFoldDB" id="A0AAE4SZH8"/>
<name>A0AAE4SZH8_9FLAO</name>
<dbReference type="Proteomes" id="UP001189000">
    <property type="component" value="Unassembled WGS sequence"/>
</dbReference>
<protein>
    <submittedName>
        <fullName evidence="1">Uncharacterized protein</fullName>
    </submittedName>
</protein>
<evidence type="ECO:0000313" key="2">
    <source>
        <dbReference type="Proteomes" id="UP001189000"/>
    </source>
</evidence>
<organism evidence="1 2">
    <name type="scientific">Elizabethkingia anophelis</name>
    <dbReference type="NCBI Taxonomy" id="1117645"/>
    <lineage>
        <taxon>Bacteria</taxon>
        <taxon>Pseudomonadati</taxon>
        <taxon>Bacteroidota</taxon>
        <taxon>Flavobacteriia</taxon>
        <taxon>Flavobacteriales</taxon>
        <taxon>Weeksellaceae</taxon>
        <taxon>Elizabethkingia</taxon>
    </lineage>
</organism>
<reference evidence="1" key="1">
    <citation type="submission" date="2023-02" db="EMBL/GenBank/DDBJ databases">
        <title>Elizabethkingia anophelis draft genomes.</title>
        <authorList>
            <person name="Nicholson A.C."/>
            <person name="Whitney A.M."/>
            <person name="Humrighouse B.W."/>
            <person name="Villarma A."/>
            <person name="Bell M."/>
            <person name="Mcquiston J."/>
        </authorList>
    </citation>
    <scope>NUCLEOTIDE SEQUENCE</scope>
    <source>
        <strain evidence="1">B4955</strain>
    </source>
</reference>
<evidence type="ECO:0000313" key="1">
    <source>
        <dbReference type="EMBL" id="MDV3662456.1"/>
    </source>
</evidence>
<comment type="caution">
    <text evidence="1">The sequence shown here is derived from an EMBL/GenBank/DDBJ whole genome shotgun (WGS) entry which is preliminary data.</text>
</comment>
<gene>
    <name evidence="1" type="ORF">CMU51_00075</name>
</gene>
<sequence length="60" mass="6982">MSSKKHRKKLKRIYLKTQLEQIIALNIPSSDYALKLSEAFRDFGRAALNAMKPIIQELHK</sequence>
<accession>A0AAE4SZH8</accession>
<dbReference type="EMBL" id="NWGY01000001">
    <property type="protein sequence ID" value="MDV3662456.1"/>
    <property type="molecule type" value="Genomic_DNA"/>
</dbReference>
<proteinExistence type="predicted"/>